<name>A0AAD7DLY0_MYCRO</name>
<reference evidence="1" key="1">
    <citation type="submission" date="2023-03" db="EMBL/GenBank/DDBJ databases">
        <title>Massive genome expansion in bonnet fungi (Mycena s.s.) driven by repeated elements and novel gene families across ecological guilds.</title>
        <authorList>
            <consortium name="Lawrence Berkeley National Laboratory"/>
            <person name="Harder C.B."/>
            <person name="Miyauchi S."/>
            <person name="Viragh M."/>
            <person name="Kuo A."/>
            <person name="Thoen E."/>
            <person name="Andreopoulos B."/>
            <person name="Lu D."/>
            <person name="Skrede I."/>
            <person name="Drula E."/>
            <person name="Henrissat B."/>
            <person name="Morin E."/>
            <person name="Kohler A."/>
            <person name="Barry K."/>
            <person name="LaButti K."/>
            <person name="Morin E."/>
            <person name="Salamov A."/>
            <person name="Lipzen A."/>
            <person name="Mereny Z."/>
            <person name="Hegedus B."/>
            <person name="Baldrian P."/>
            <person name="Stursova M."/>
            <person name="Weitz H."/>
            <person name="Taylor A."/>
            <person name="Grigoriev I.V."/>
            <person name="Nagy L.G."/>
            <person name="Martin F."/>
            <person name="Kauserud H."/>
        </authorList>
    </citation>
    <scope>NUCLEOTIDE SEQUENCE</scope>
    <source>
        <strain evidence="1">CBHHK067</strain>
    </source>
</reference>
<gene>
    <name evidence="1" type="ORF">B0H17DRAFT_844703</name>
</gene>
<dbReference type="EMBL" id="JARKIE010000042">
    <property type="protein sequence ID" value="KAJ7694398.1"/>
    <property type="molecule type" value="Genomic_DNA"/>
</dbReference>
<protein>
    <submittedName>
        <fullName evidence="1">Uncharacterized protein</fullName>
    </submittedName>
</protein>
<comment type="caution">
    <text evidence="1">The sequence shown here is derived from an EMBL/GenBank/DDBJ whole genome shotgun (WGS) entry which is preliminary data.</text>
</comment>
<keyword evidence="2" id="KW-1185">Reference proteome</keyword>
<dbReference type="Proteomes" id="UP001221757">
    <property type="component" value="Unassembled WGS sequence"/>
</dbReference>
<feature type="non-terminal residue" evidence="1">
    <location>
        <position position="1"/>
    </location>
</feature>
<evidence type="ECO:0000313" key="1">
    <source>
        <dbReference type="EMBL" id="KAJ7694398.1"/>
    </source>
</evidence>
<organism evidence="1 2">
    <name type="scientific">Mycena rosella</name>
    <name type="common">Pink bonnet</name>
    <name type="synonym">Agaricus rosellus</name>
    <dbReference type="NCBI Taxonomy" id="1033263"/>
    <lineage>
        <taxon>Eukaryota</taxon>
        <taxon>Fungi</taxon>
        <taxon>Dikarya</taxon>
        <taxon>Basidiomycota</taxon>
        <taxon>Agaricomycotina</taxon>
        <taxon>Agaricomycetes</taxon>
        <taxon>Agaricomycetidae</taxon>
        <taxon>Agaricales</taxon>
        <taxon>Marasmiineae</taxon>
        <taxon>Mycenaceae</taxon>
        <taxon>Mycena</taxon>
    </lineage>
</organism>
<feature type="non-terminal residue" evidence="1">
    <location>
        <position position="146"/>
    </location>
</feature>
<dbReference type="AlphaFoldDB" id="A0AAD7DLY0"/>
<sequence>YHGVDQGGKGIWDISSRNKAIDLWNLQCYLMQGEDRALWCYFVDYILRKYLETSYLNIQPGQIINIFLNDIHFPIPRSNVLPQDLKRMISAAQEFNLKFTALSIDREVQLEMPMWKHPAVCYPTYKNVCLRDAATCLRNIHEVRTV</sequence>
<evidence type="ECO:0000313" key="2">
    <source>
        <dbReference type="Proteomes" id="UP001221757"/>
    </source>
</evidence>
<accession>A0AAD7DLY0</accession>
<proteinExistence type="predicted"/>